<sequence>MVRKVERSSKERSQKYENSNAAINFDNYDICGRFEQDFQSLCMQKKMEFIPQVFVRPSRPYSSLTSATDQVSVPVSSKKAKETKKVPQISLPLSLLNADPVFQTNTTSDDTTAKHSFNPTTFSLTRTLNYLKPKIQVVKENVDKPETVTEVYLRGWRIGDTFLGILLDCFTAAPKLHTINFWRVGLNAEQVKLLAEFLSTDGQIKQLTIDANESLNEETFAQLIQETGSLTKLNLRYCNLGPNEAKHIATRLGSITSANSRLLSLDLSGNQLKDEGTIYLAQALRTNRTLLTLSLSNNKIGDAGCVALATVVSRFFLTHEEILQRRQLQSVRQRFDSPQRNTRTPTPVKRSKNHPLNKDPSGKKRDRSNRGRATKEPEVKEKEEKAGAKSKKAEQPSPKKDSGKVTSSKGRGGRSSRSDKSALDPELIEGSSETGESTHPLLEKGEYVESHGLQVNGNFVLAFLNLSRNRITEHGLQQLVSAVEFQSQYLHCAPRTNETGLLKVLLRGNMFDETCEQMQHFNETMSARDPLNKQATMSDGDMASVDVLDNG</sequence>
<feature type="compositionally biased region" description="Polar residues" evidence="1">
    <location>
        <begin position="336"/>
        <end position="345"/>
    </location>
</feature>
<comment type="caution">
    <text evidence="2">The sequence shown here is derived from an EMBL/GenBank/DDBJ whole genome shotgun (WGS) entry which is preliminary data.</text>
</comment>
<dbReference type="AlphaFoldDB" id="A0A8S9YZF0"/>
<gene>
    <name evidence="2" type="ORF">EG68_04247</name>
</gene>
<evidence type="ECO:0000313" key="3">
    <source>
        <dbReference type="Proteomes" id="UP000822476"/>
    </source>
</evidence>
<dbReference type="InterPro" id="IPR053040">
    <property type="entry name" value="LRR-containing_protein_71"/>
</dbReference>
<proteinExistence type="predicted"/>
<dbReference type="InterPro" id="IPR001611">
    <property type="entry name" value="Leu-rich_rpt"/>
</dbReference>
<feature type="region of interest" description="Disordered" evidence="1">
    <location>
        <begin position="327"/>
        <end position="440"/>
    </location>
</feature>
<evidence type="ECO:0000313" key="2">
    <source>
        <dbReference type="EMBL" id="KAF7258620.1"/>
    </source>
</evidence>
<feature type="compositionally biased region" description="Basic and acidic residues" evidence="1">
    <location>
        <begin position="373"/>
        <end position="403"/>
    </location>
</feature>
<protein>
    <recommendedName>
        <fullName evidence="4">Leucine-rich repeat-containing protein 71</fullName>
    </recommendedName>
</protein>
<dbReference type="EMBL" id="JTDE01001620">
    <property type="protein sequence ID" value="KAF7258620.1"/>
    <property type="molecule type" value="Genomic_DNA"/>
</dbReference>
<reference evidence="2" key="1">
    <citation type="submission" date="2019-07" db="EMBL/GenBank/DDBJ databases">
        <title>Annotation for the trematode Paragonimus miyazaki's.</title>
        <authorList>
            <person name="Choi Y.-J."/>
        </authorList>
    </citation>
    <scope>NUCLEOTIDE SEQUENCE</scope>
    <source>
        <strain evidence="2">Japan</strain>
    </source>
</reference>
<keyword evidence="3" id="KW-1185">Reference proteome</keyword>
<dbReference type="PANTHER" id="PTHR46984:SF1">
    <property type="entry name" value="LEUCINE-RICH REPEAT-CONTAINING PROTEIN 71"/>
    <property type="match status" value="1"/>
</dbReference>
<accession>A0A8S9YZF0</accession>
<dbReference type="OrthoDB" id="120976at2759"/>
<dbReference type="InterPro" id="IPR032675">
    <property type="entry name" value="LRR_dom_sf"/>
</dbReference>
<dbReference type="PANTHER" id="PTHR46984">
    <property type="entry name" value="LEUCINE-RICH REPEAT-CONTAINING PROTEIN 71"/>
    <property type="match status" value="1"/>
</dbReference>
<dbReference type="Gene3D" id="3.80.10.10">
    <property type="entry name" value="Ribonuclease Inhibitor"/>
    <property type="match status" value="1"/>
</dbReference>
<evidence type="ECO:0000256" key="1">
    <source>
        <dbReference type="SAM" id="MobiDB-lite"/>
    </source>
</evidence>
<dbReference type="SMART" id="SM00368">
    <property type="entry name" value="LRR_RI"/>
    <property type="match status" value="4"/>
</dbReference>
<dbReference type="Proteomes" id="UP000822476">
    <property type="component" value="Unassembled WGS sequence"/>
</dbReference>
<evidence type="ECO:0008006" key="4">
    <source>
        <dbReference type="Google" id="ProtNLM"/>
    </source>
</evidence>
<name>A0A8S9YZF0_9TREM</name>
<organism evidence="2 3">
    <name type="scientific">Paragonimus skrjabini miyazakii</name>
    <dbReference type="NCBI Taxonomy" id="59628"/>
    <lineage>
        <taxon>Eukaryota</taxon>
        <taxon>Metazoa</taxon>
        <taxon>Spiralia</taxon>
        <taxon>Lophotrochozoa</taxon>
        <taxon>Platyhelminthes</taxon>
        <taxon>Trematoda</taxon>
        <taxon>Digenea</taxon>
        <taxon>Plagiorchiida</taxon>
        <taxon>Troglotremata</taxon>
        <taxon>Troglotrematidae</taxon>
        <taxon>Paragonimus</taxon>
    </lineage>
</organism>
<dbReference type="SUPFAM" id="SSF52047">
    <property type="entry name" value="RNI-like"/>
    <property type="match status" value="1"/>
</dbReference>
<dbReference type="Pfam" id="PF13516">
    <property type="entry name" value="LRR_6"/>
    <property type="match status" value="2"/>
</dbReference>